<keyword evidence="1" id="KW-0472">Membrane</keyword>
<reference evidence="2 3" key="1">
    <citation type="submission" date="2020-04" db="EMBL/GenBank/DDBJ databases">
        <authorList>
            <consortium name="Genoscope - CEA"/>
            <person name="William W."/>
        </authorList>
    </citation>
    <scope>NUCLEOTIDE SEQUENCE [LARGE SCALE GENOMIC DNA]</scope>
    <source>
        <strain evidence="2 3">SG7</strain>
    </source>
</reference>
<dbReference type="EMBL" id="LR792632">
    <property type="protein sequence ID" value="CAB3288131.1"/>
    <property type="molecule type" value="Genomic_DNA"/>
</dbReference>
<gene>
    <name evidence="2" type="ORF">MLAUSG7_0562</name>
</gene>
<feature type="transmembrane region" description="Helical" evidence="1">
    <location>
        <begin position="37"/>
        <end position="55"/>
    </location>
</feature>
<dbReference type="RefSeq" id="WP_214400442.1">
    <property type="nucleotide sequence ID" value="NZ_LR792632.1"/>
</dbReference>
<name>A0A8D6SUA5_9EURY</name>
<dbReference type="GeneID" id="65883372"/>
<dbReference type="AlphaFoldDB" id="A0A8D6SUA5"/>
<organism evidence="2 3">
    <name type="scientific">Methanocaldococcus lauensis</name>
    <dbReference type="NCBI Taxonomy" id="2546128"/>
    <lineage>
        <taxon>Archaea</taxon>
        <taxon>Methanobacteriati</taxon>
        <taxon>Methanobacteriota</taxon>
        <taxon>Methanomada group</taxon>
        <taxon>Methanococci</taxon>
        <taxon>Methanococcales</taxon>
        <taxon>Methanocaldococcaceae</taxon>
        <taxon>Methanocaldococcus</taxon>
    </lineage>
</organism>
<keyword evidence="3" id="KW-1185">Reference proteome</keyword>
<dbReference type="Proteomes" id="UP000679213">
    <property type="component" value="Chromosome I"/>
</dbReference>
<evidence type="ECO:0008006" key="4">
    <source>
        <dbReference type="Google" id="ProtNLM"/>
    </source>
</evidence>
<dbReference type="KEGG" id="mesg:MLAUSG7_0562"/>
<evidence type="ECO:0000256" key="1">
    <source>
        <dbReference type="SAM" id="Phobius"/>
    </source>
</evidence>
<accession>A0A8D6SUA5</accession>
<keyword evidence="1" id="KW-1133">Transmembrane helix</keyword>
<protein>
    <recommendedName>
        <fullName evidence="4">Tetrahydromethanopterin S-methyltransferase</fullName>
    </recommendedName>
</protein>
<sequence>MDVKFQYVGVEENNFDDIKNLKRDLTRTYTGSEVSKVLGYILAGLIIVSAVAPILF</sequence>
<keyword evidence="1" id="KW-0812">Transmembrane</keyword>
<proteinExistence type="predicted"/>
<evidence type="ECO:0000313" key="2">
    <source>
        <dbReference type="EMBL" id="CAB3288131.1"/>
    </source>
</evidence>
<evidence type="ECO:0000313" key="3">
    <source>
        <dbReference type="Proteomes" id="UP000679213"/>
    </source>
</evidence>